<dbReference type="PROSITE" id="PS50994">
    <property type="entry name" value="INTEGRASE"/>
    <property type="match status" value="1"/>
</dbReference>
<keyword evidence="5" id="KW-0645">Protease</keyword>
<dbReference type="GO" id="GO:0003676">
    <property type="term" value="F:nucleic acid binding"/>
    <property type="evidence" value="ECO:0007669"/>
    <property type="project" value="InterPro"/>
</dbReference>
<dbReference type="Gene3D" id="3.30.70.270">
    <property type="match status" value="1"/>
</dbReference>
<dbReference type="InterPro" id="IPR041373">
    <property type="entry name" value="RT_RNaseH"/>
</dbReference>
<dbReference type="PANTHER" id="PTHR37984">
    <property type="entry name" value="PROTEIN CBG26694"/>
    <property type="match status" value="1"/>
</dbReference>
<dbReference type="SUPFAM" id="SSF53098">
    <property type="entry name" value="Ribonuclease H-like"/>
    <property type="match status" value="1"/>
</dbReference>
<dbReference type="SUPFAM" id="SSF56672">
    <property type="entry name" value="DNA/RNA polymerases"/>
    <property type="match status" value="1"/>
</dbReference>
<dbReference type="AlphaFoldDB" id="A0A0B7NCI9"/>
<dbReference type="InterPro" id="IPR050951">
    <property type="entry name" value="Retrovirus_Pol_polyprotein"/>
</dbReference>
<evidence type="ECO:0000256" key="8">
    <source>
        <dbReference type="ARBA" id="ARBA00022918"/>
    </source>
</evidence>
<dbReference type="GO" id="GO:0004190">
    <property type="term" value="F:aspartic-type endopeptidase activity"/>
    <property type="evidence" value="ECO:0007669"/>
    <property type="project" value="UniProtKB-KW"/>
</dbReference>
<dbReference type="GO" id="GO:0005634">
    <property type="term" value="C:nucleus"/>
    <property type="evidence" value="ECO:0007669"/>
    <property type="project" value="UniProtKB-ARBA"/>
</dbReference>
<dbReference type="InterPro" id="IPR012337">
    <property type="entry name" value="RNaseH-like_sf"/>
</dbReference>
<dbReference type="GO" id="GO:0015074">
    <property type="term" value="P:DNA integration"/>
    <property type="evidence" value="ECO:0007669"/>
    <property type="project" value="InterPro"/>
</dbReference>
<dbReference type="PANTHER" id="PTHR37984:SF5">
    <property type="entry name" value="PROTEIN NYNRIN-LIKE"/>
    <property type="match status" value="1"/>
</dbReference>
<dbReference type="Gene3D" id="3.30.420.10">
    <property type="entry name" value="Ribonuclease H-like superfamily/Ribonuclease H"/>
    <property type="match status" value="1"/>
</dbReference>
<feature type="region of interest" description="Disordered" evidence="9">
    <location>
        <begin position="1"/>
        <end position="34"/>
    </location>
</feature>
<dbReference type="InterPro" id="IPR021109">
    <property type="entry name" value="Peptidase_aspartic_dom_sf"/>
</dbReference>
<dbReference type="EC" id="2.7.7.49" evidence="1"/>
<dbReference type="EMBL" id="LN729225">
    <property type="protein sequence ID" value="CEP13093.1"/>
    <property type="molecule type" value="Genomic_DNA"/>
</dbReference>
<evidence type="ECO:0000259" key="10">
    <source>
        <dbReference type="PROSITE" id="PS50994"/>
    </source>
</evidence>
<keyword evidence="8" id="KW-0695">RNA-directed DNA polymerase</keyword>
<evidence type="ECO:0000256" key="1">
    <source>
        <dbReference type="ARBA" id="ARBA00012493"/>
    </source>
</evidence>
<dbReference type="OrthoDB" id="2203704at2759"/>
<dbReference type="InterPro" id="IPR041588">
    <property type="entry name" value="Integrase_H2C2"/>
</dbReference>
<accession>A0A0B7NCI9</accession>
<evidence type="ECO:0000256" key="4">
    <source>
        <dbReference type="ARBA" id="ARBA00022722"/>
    </source>
</evidence>
<dbReference type="GO" id="GO:0004519">
    <property type="term" value="F:endonuclease activity"/>
    <property type="evidence" value="ECO:0007669"/>
    <property type="project" value="UniProtKB-KW"/>
</dbReference>
<keyword evidence="2" id="KW-0808">Transferase</keyword>
<dbReference type="STRING" id="35722.A0A0B7NCI9"/>
<dbReference type="InterPro" id="IPR043128">
    <property type="entry name" value="Rev_trsase/Diguanyl_cyclase"/>
</dbReference>
<evidence type="ECO:0000256" key="6">
    <source>
        <dbReference type="ARBA" id="ARBA00022759"/>
    </source>
</evidence>
<evidence type="ECO:0000256" key="2">
    <source>
        <dbReference type="ARBA" id="ARBA00022679"/>
    </source>
</evidence>
<evidence type="ECO:0000256" key="7">
    <source>
        <dbReference type="ARBA" id="ARBA00022801"/>
    </source>
</evidence>
<dbReference type="Pfam" id="PF17921">
    <property type="entry name" value="Integrase_H2C2"/>
    <property type="match status" value="1"/>
</dbReference>
<keyword evidence="12" id="KW-1185">Reference proteome</keyword>
<keyword evidence="6" id="KW-0255">Endonuclease</keyword>
<dbReference type="InterPro" id="IPR001969">
    <property type="entry name" value="Aspartic_peptidase_AS"/>
</dbReference>
<evidence type="ECO:0000313" key="11">
    <source>
        <dbReference type="EMBL" id="CEP13093.1"/>
    </source>
</evidence>
<keyword evidence="5" id="KW-0064">Aspartyl protease</keyword>
<keyword evidence="3" id="KW-0548">Nucleotidyltransferase</keyword>
<dbReference type="Proteomes" id="UP000054107">
    <property type="component" value="Unassembled WGS sequence"/>
</dbReference>
<gene>
    <name evidence="11" type="primary">PARPA_07137.1 scaffold 26376</name>
</gene>
<organism evidence="11 12">
    <name type="scientific">Parasitella parasitica</name>
    <dbReference type="NCBI Taxonomy" id="35722"/>
    <lineage>
        <taxon>Eukaryota</taxon>
        <taxon>Fungi</taxon>
        <taxon>Fungi incertae sedis</taxon>
        <taxon>Mucoromycota</taxon>
        <taxon>Mucoromycotina</taxon>
        <taxon>Mucoromycetes</taxon>
        <taxon>Mucorales</taxon>
        <taxon>Mucorineae</taxon>
        <taxon>Mucoraceae</taxon>
        <taxon>Parasitella</taxon>
    </lineage>
</organism>
<protein>
    <recommendedName>
        <fullName evidence="1">RNA-directed DNA polymerase</fullName>
        <ecNumber evidence="1">2.7.7.49</ecNumber>
    </recommendedName>
</protein>
<dbReference type="InterPro" id="IPR001584">
    <property type="entry name" value="Integrase_cat-core"/>
</dbReference>
<name>A0A0B7NCI9_9FUNG</name>
<dbReference type="Gene3D" id="1.10.340.70">
    <property type="match status" value="1"/>
</dbReference>
<evidence type="ECO:0000256" key="5">
    <source>
        <dbReference type="ARBA" id="ARBA00022750"/>
    </source>
</evidence>
<feature type="compositionally biased region" description="Polar residues" evidence="9">
    <location>
        <begin position="1"/>
        <end position="16"/>
    </location>
</feature>
<dbReference type="SUPFAM" id="SSF50630">
    <property type="entry name" value="Acid proteases"/>
    <property type="match status" value="1"/>
</dbReference>
<keyword evidence="4" id="KW-0540">Nuclease</keyword>
<evidence type="ECO:0000256" key="9">
    <source>
        <dbReference type="SAM" id="MobiDB-lite"/>
    </source>
</evidence>
<reference evidence="11 12" key="1">
    <citation type="submission" date="2014-09" db="EMBL/GenBank/DDBJ databases">
        <authorList>
            <person name="Ellenberger Sabrina"/>
        </authorList>
    </citation>
    <scope>NUCLEOTIDE SEQUENCE [LARGE SCALE GENOMIC DNA]</scope>
    <source>
        <strain evidence="11 12">CBS 412.66</strain>
    </source>
</reference>
<keyword evidence="7" id="KW-0378">Hydrolase</keyword>
<evidence type="ECO:0000313" key="12">
    <source>
        <dbReference type="Proteomes" id="UP000054107"/>
    </source>
</evidence>
<dbReference type="GO" id="GO:0006508">
    <property type="term" value="P:proteolysis"/>
    <property type="evidence" value="ECO:0007669"/>
    <property type="project" value="InterPro"/>
</dbReference>
<dbReference type="InterPro" id="IPR043502">
    <property type="entry name" value="DNA/RNA_pol_sf"/>
</dbReference>
<dbReference type="GO" id="GO:0003964">
    <property type="term" value="F:RNA-directed DNA polymerase activity"/>
    <property type="evidence" value="ECO:0007669"/>
    <property type="project" value="UniProtKB-KW"/>
</dbReference>
<dbReference type="Gene3D" id="3.10.10.10">
    <property type="entry name" value="HIV Type 1 Reverse Transcriptase, subunit A, domain 1"/>
    <property type="match status" value="1"/>
</dbReference>
<dbReference type="Pfam" id="PF17917">
    <property type="entry name" value="RT_RNaseH"/>
    <property type="match status" value="1"/>
</dbReference>
<proteinExistence type="predicted"/>
<dbReference type="InterPro" id="IPR036397">
    <property type="entry name" value="RNaseH_sf"/>
</dbReference>
<sequence>MLTKVQTARTTGTRLATSVARKVPSRGTLGARRRKSKITSKYKARVFLKCKNKAKELSQGGSRFRMKVTTDDDLEQDVLVDTGATISTVLQGTVRRLDLNDFACPQHIICYGYTSMQVRASKVVLDFRFNEKETSRAYLPVVPHWDEEVIRGMDLLEKEDMVLHPWLKTVTTASYSHSIDTGTAQPMVKRNFGRSPAENEAIAKEVEAMLKKDVIVPSNSNWCSLVVLIEKPNGSFRFCVDYLNLNKKCLWFQQEVKFLGFLVSVEGIRANPDKVKVVKDWKRTVKKKGLLRFLGFAVFYHWFIDSLSSKAKPPYALLKKDVEYVWSKEAYQEAFALIKKELVSLPTLAYPNPQSHTTSTVILSTRTLNSAECNYTTTEKEGLAVVWSLRQFHSYLYGSQLTIYTAHAALRSILGTKLPRVRLARWIMNFQELTLFQNVQKADPTIKFILRENLQQPYVWHNNLMCYSEARKLLPFVPVGFIEQVLFHVHSKNTGGYFGDDKTLHKVNKIGWWPNKREDKRHQAASNKANNQSKLHGEVWATEIAVLPESHTGERYLLVIMEYVTKLVVAVPLRSFNTSSIVHFLLYEVVLKYSLPARLITENGTNYISEALQMVCSSLGISRSNTRSLMVW</sequence>
<dbReference type="PROSITE" id="PS00141">
    <property type="entry name" value="ASP_PROTEASE"/>
    <property type="match status" value="1"/>
</dbReference>
<evidence type="ECO:0000256" key="3">
    <source>
        <dbReference type="ARBA" id="ARBA00022695"/>
    </source>
</evidence>
<feature type="domain" description="Integrase catalytic" evidence="10">
    <location>
        <begin position="532"/>
        <end position="632"/>
    </location>
</feature>